<dbReference type="EMBL" id="JAYLLH010000039">
    <property type="protein sequence ID" value="MEC3863156.1"/>
    <property type="molecule type" value="Genomic_DNA"/>
</dbReference>
<proteinExistence type="predicted"/>
<dbReference type="RefSeq" id="WP_326299225.1">
    <property type="nucleotide sequence ID" value="NZ_JAYLLH010000039.1"/>
</dbReference>
<dbReference type="InterPro" id="IPR009003">
    <property type="entry name" value="Peptidase_S1_PA"/>
</dbReference>
<evidence type="ECO:0000313" key="1">
    <source>
        <dbReference type="EMBL" id="MEC3863156.1"/>
    </source>
</evidence>
<dbReference type="SUPFAM" id="SSF50494">
    <property type="entry name" value="Trypsin-like serine proteases"/>
    <property type="match status" value="1"/>
</dbReference>
<protein>
    <submittedName>
        <fullName evidence="1">Trypsin-like peptidase domain-containing protein</fullName>
    </submittedName>
</protein>
<sequence length="310" mass="32646">MRIAEARARTILVRKALADHPDVTAVGVGEKYTGGQCQKYFAARIMVERKGAPHGAPLPPVFHTSAGPIPTDIVEASAQAFATINSVLDGADIVIEGTKRRSGTLAFVTVTPHGAFGITNAHVVTAPNGDARGRSVFVDIAGKRTQIGSVAGHSPYRDDIINRHDVALIRLDPGGKALALPFTIEAFAGQRIRTIGRLSAAPQAASRFRYTYASKAKGALRRVELSQVTELTQGILIKDRPSGRTLHFSRVFQLSVLSGAVRPGHSGAALVRALTPTDLVAVGILFAGDGNIAFALSWSDIEGALATFGA</sequence>
<accession>A0ABU6HLB7</accession>
<comment type="caution">
    <text evidence="1">The sequence shown here is derived from an EMBL/GenBank/DDBJ whole genome shotgun (WGS) entry which is preliminary data.</text>
</comment>
<dbReference type="Gene3D" id="2.40.10.120">
    <property type="match status" value="1"/>
</dbReference>
<keyword evidence="2" id="KW-1185">Reference proteome</keyword>
<organism evidence="1 2">
    <name type="scientific">Mesobacterium hydrothermale</name>
    <dbReference type="NCBI Taxonomy" id="3111907"/>
    <lineage>
        <taxon>Bacteria</taxon>
        <taxon>Pseudomonadati</taxon>
        <taxon>Pseudomonadota</taxon>
        <taxon>Alphaproteobacteria</taxon>
        <taxon>Rhodobacterales</taxon>
        <taxon>Roseobacteraceae</taxon>
        <taxon>Mesobacterium</taxon>
    </lineage>
</organism>
<name>A0ABU6HLB7_9RHOB</name>
<evidence type="ECO:0000313" key="2">
    <source>
        <dbReference type="Proteomes" id="UP001348149"/>
    </source>
</evidence>
<dbReference type="Pfam" id="PF13365">
    <property type="entry name" value="Trypsin_2"/>
    <property type="match status" value="1"/>
</dbReference>
<gene>
    <name evidence="1" type="ORF">VK792_17825</name>
</gene>
<reference evidence="1 2" key="1">
    <citation type="submission" date="2024-01" db="EMBL/GenBank/DDBJ databases">
        <title>Mesobacterium rodlantinim sp. nov., isolated from shallow sea hydrothermal systems off Kueishantao Island.</title>
        <authorList>
            <person name="Su Z."/>
            <person name="Tang K."/>
        </authorList>
    </citation>
    <scope>NUCLEOTIDE SEQUENCE [LARGE SCALE GENOMIC DNA]</scope>
    <source>
        <strain evidence="1 2">TK19101</strain>
    </source>
</reference>
<dbReference type="Proteomes" id="UP001348149">
    <property type="component" value="Unassembled WGS sequence"/>
</dbReference>